<evidence type="ECO:0000256" key="4">
    <source>
        <dbReference type="ARBA" id="ARBA00022679"/>
    </source>
</evidence>
<evidence type="ECO:0000313" key="13">
    <source>
        <dbReference type="EMBL" id="KAJ3678779.1"/>
    </source>
</evidence>
<evidence type="ECO:0000313" key="14">
    <source>
        <dbReference type="Proteomes" id="UP001210211"/>
    </source>
</evidence>
<evidence type="ECO:0000256" key="9">
    <source>
        <dbReference type="ARBA" id="ARBA00023136"/>
    </source>
</evidence>
<keyword evidence="7 12" id="KW-1133">Transmembrane helix</keyword>
<protein>
    <recommendedName>
        <fullName evidence="15">Sialyltransferase-like protein</fullName>
    </recommendedName>
</protein>
<keyword evidence="5 12" id="KW-0812">Transmembrane</keyword>
<evidence type="ECO:0000256" key="7">
    <source>
        <dbReference type="ARBA" id="ARBA00022989"/>
    </source>
</evidence>
<evidence type="ECO:0000256" key="2">
    <source>
        <dbReference type="ARBA" id="ARBA00006003"/>
    </source>
</evidence>
<dbReference type="Pfam" id="PF00777">
    <property type="entry name" value="Glyco_transf_29"/>
    <property type="match status" value="1"/>
</dbReference>
<keyword evidence="6" id="KW-0735">Signal-anchor</keyword>
<dbReference type="CDD" id="cd19952">
    <property type="entry name" value="GT29"/>
    <property type="match status" value="1"/>
</dbReference>
<accession>A0AAD5W8B5</accession>
<organism evidence="13 14">
    <name type="scientific">Rhynchospora tenuis</name>
    <dbReference type="NCBI Taxonomy" id="198213"/>
    <lineage>
        <taxon>Eukaryota</taxon>
        <taxon>Viridiplantae</taxon>
        <taxon>Streptophyta</taxon>
        <taxon>Embryophyta</taxon>
        <taxon>Tracheophyta</taxon>
        <taxon>Spermatophyta</taxon>
        <taxon>Magnoliopsida</taxon>
        <taxon>Liliopsida</taxon>
        <taxon>Poales</taxon>
        <taxon>Cyperaceae</taxon>
        <taxon>Cyperoideae</taxon>
        <taxon>Rhynchosporeae</taxon>
        <taxon>Rhynchospora</taxon>
    </lineage>
</organism>
<keyword evidence="14" id="KW-1185">Reference proteome</keyword>
<keyword evidence="3" id="KW-0328">Glycosyltransferase</keyword>
<evidence type="ECO:0008006" key="15">
    <source>
        <dbReference type="Google" id="ProtNLM"/>
    </source>
</evidence>
<dbReference type="Gene3D" id="3.90.1480.20">
    <property type="entry name" value="Glycosyl transferase family 29"/>
    <property type="match status" value="1"/>
</dbReference>
<comment type="caution">
    <text evidence="13">The sequence shown here is derived from an EMBL/GenBank/DDBJ whole genome shotgun (WGS) entry which is preliminary data.</text>
</comment>
<evidence type="ECO:0000256" key="10">
    <source>
        <dbReference type="ARBA" id="ARBA00023180"/>
    </source>
</evidence>
<dbReference type="AlphaFoldDB" id="A0AAD5W8B5"/>
<dbReference type="PANTHER" id="PTHR46779">
    <property type="entry name" value="BETA-1,6-GALACTOSYLTRANSFERASE GALT29A"/>
    <property type="match status" value="1"/>
</dbReference>
<gene>
    <name evidence="13" type="ORF">LUZ61_021320</name>
</gene>
<feature type="compositionally biased region" description="Basic and acidic residues" evidence="11">
    <location>
        <begin position="151"/>
        <end position="162"/>
    </location>
</feature>
<keyword evidence="10" id="KW-0325">Glycoprotein</keyword>
<evidence type="ECO:0000256" key="5">
    <source>
        <dbReference type="ARBA" id="ARBA00022692"/>
    </source>
</evidence>
<keyword evidence="9 12" id="KW-0472">Membrane</keyword>
<evidence type="ECO:0000256" key="11">
    <source>
        <dbReference type="SAM" id="MobiDB-lite"/>
    </source>
</evidence>
<comment type="similarity">
    <text evidence="2">Belongs to the glycosyltransferase 29 family.</text>
</comment>
<reference evidence="13 14" key="1">
    <citation type="journal article" date="2022" name="Cell">
        <title>Repeat-based holocentromeres influence genome architecture and karyotype evolution.</title>
        <authorList>
            <person name="Hofstatter P.G."/>
            <person name="Thangavel G."/>
            <person name="Lux T."/>
            <person name="Neumann P."/>
            <person name="Vondrak T."/>
            <person name="Novak P."/>
            <person name="Zhang M."/>
            <person name="Costa L."/>
            <person name="Castellani M."/>
            <person name="Scott A."/>
            <person name="Toegelov H."/>
            <person name="Fuchs J."/>
            <person name="Mata-Sucre Y."/>
            <person name="Dias Y."/>
            <person name="Vanzela A.L.L."/>
            <person name="Huettel B."/>
            <person name="Almeida C.C.S."/>
            <person name="Simkova H."/>
            <person name="Souza G."/>
            <person name="Pedrosa-Harand A."/>
            <person name="Macas J."/>
            <person name="Mayer K.F.X."/>
            <person name="Houben A."/>
            <person name="Marques A."/>
        </authorList>
    </citation>
    <scope>NUCLEOTIDE SEQUENCE [LARGE SCALE GENOMIC DNA]</scope>
    <source>
        <strain evidence="13">RhyTen1mFocal</strain>
    </source>
</reference>
<dbReference type="EMBL" id="JAMRDG010000072">
    <property type="protein sequence ID" value="KAJ3678779.1"/>
    <property type="molecule type" value="Genomic_DNA"/>
</dbReference>
<comment type="subcellular location">
    <subcellularLocation>
        <location evidence="1">Golgi apparatus membrane</location>
        <topology evidence="1">Single-pass type II membrane protein</topology>
    </subcellularLocation>
</comment>
<evidence type="ECO:0000256" key="8">
    <source>
        <dbReference type="ARBA" id="ARBA00023034"/>
    </source>
</evidence>
<proteinExistence type="inferred from homology"/>
<dbReference type="InterPro" id="IPR038578">
    <property type="entry name" value="GT29-like_sf"/>
</dbReference>
<dbReference type="InterPro" id="IPR001675">
    <property type="entry name" value="Glyco_trans_29"/>
</dbReference>
<name>A0AAD5W8B5_9POAL</name>
<evidence type="ECO:0000256" key="6">
    <source>
        <dbReference type="ARBA" id="ARBA00022968"/>
    </source>
</evidence>
<evidence type="ECO:0000256" key="12">
    <source>
        <dbReference type="SAM" id="Phobius"/>
    </source>
</evidence>
<dbReference type="GO" id="GO:0008373">
    <property type="term" value="F:sialyltransferase activity"/>
    <property type="evidence" value="ECO:0007669"/>
    <property type="project" value="InterPro"/>
</dbReference>
<dbReference type="GO" id="GO:0000139">
    <property type="term" value="C:Golgi membrane"/>
    <property type="evidence" value="ECO:0007669"/>
    <property type="project" value="UniProtKB-SubCell"/>
</dbReference>
<dbReference type="PANTHER" id="PTHR46779:SF1">
    <property type="entry name" value="BETA-1,6-GALACTOSYLTRANSFERASE GALT29A"/>
    <property type="match status" value="1"/>
</dbReference>
<evidence type="ECO:0000256" key="3">
    <source>
        <dbReference type="ARBA" id="ARBA00022676"/>
    </source>
</evidence>
<feature type="transmembrane region" description="Helical" evidence="12">
    <location>
        <begin position="65"/>
        <end position="84"/>
    </location>
</feature>
<keyword evidence="8" id="KW-0333">Golgi apparatus</keyword>
<feature type="region of interest" description="Disordered" evidence="11">
    <location>
        <begin position="151"/>
        <end position="170"/>
    </location>
</feature>
<sequence length="460" mass="52682">MGPTPPPKESSVVIVFSTQPFKNQGQPLFPTSHSHHSLNTYGVSSLLSLKPSNFSLASLNMKRSLRISLAFSLLFAIFSLLSLLSTRPETFFHPTNHVFYWITRRDKAHDLMASPPSKLTMKLRRFADSDPGGESLKKGIQDLLEGNLPLRRDQLRRQEPRTHPQVRWDPWDSDHVPHRLRSPKDYRNRIRVPPELRRLLRSRLWPHRRYNLSELLKLPIGFESKPSKRHPTCAVVGNSGILLNSTYGKEIDKHDLVIRLNNAKTIGYERHVGSKTGLSFINSHILSQCAKRVGCFCHPYGEHVPTLMYFCQASHFIDYLACNSSSGQNKAPLLITDPGFDALCTRIVKFYSLKRFVEETGQVDQLLADWGKIRDEKLFHYSSGFQAVMVALGICDRVSLFGYGKSDKAKHHYHTNQKKELDLHDYLAEYTIYRDLSQRPEVVPFLTDVGFKVPSVMIYL</sequence>
<dbReference type="Proteomes" id="UP001210211">
    <property type="component" value="Unassembled WGS sequence"/>
</dbReference>
<evidence type="ECO:0000256" key="1">
    <source>
        <dbReference type="ARBA" id="ARBA00004323"/>
    </source>
</evidence>
<keyword evidence="4" id="KW-0808">Transferase</keyword>